<evidence type="ECO:0000256" key="4">
    <source>
        <dbReference type="ARBA" id="ARBA00022490"/>
    </source>
</evidence>
<keyword evidence="5" id="KW-0698">rRNA processing</keyword>
<dbReference type="InterPro" id="IPR035926">
    <property type="entry name" value="NusB-like_sf"/>
</dbReference>
<dbReference type="GO" id="GO:0005737">
    <property type="term" value="C:cytoplasm"/>
    <property type="evidence" value="ECO:0007669"/>
    <property type="project" value="UniProtKB-SubCell"/>
</dbReference>
<dbReference type="SUPFAM" id="SSF48013">
    <property type="entry name" value="NusB-like"/>
    <property type="match status" value="1"/>
</dbReference>
<evidence type="ECO:0000256" key="8">
    <source>
        <dbReference type="ARBA" id="ARBA00022691"/>
    </source>
</evidence>
<dbReference type="GO" id="GO:0006355">
    <property type="term" value="P:regulation of DNA-templated transcription"/>
    <property type="evidence" value="ECO:0007669"/>
    <property type="project" value="InterPro"/>
</dbReference>
<dbReference type="FunFam" id="3.40.50.150:FF:000022">
    <property type="entry name" value="Ribosomal RNA small subunit methyltransferase B"/>
    <property type="match status" value="1"/>
</dbReference>
<evidence type="ECO:0000256" key="5">
    <source>
        <dbReference type="ARBA" id="ARBA00022552"/>
    </source>
</evidence>
<keyword evidence="16" id="KW-1185">Reference proteome</keyword>
<organism evidence="15 16">
    <name type="scientific">Roseimicrobium gellanilyticum</name>
    <dbReference type="NCBI Taxonomy" id="748857"/>
    <lineage>
        <taxon>Bacteria</taxon>
        <taxon>Pseudomonadati</taxon>
        <taxon>Verrucomicrobiota</taxon>
        <taxon>Verrucomicrobiia</taxon>
        <taxon>Verrucomicrobiales</taxon>
        <taxon>Verrucomicrobiaceae</taxon>
        <taxon>Roseimicrobium</taxon>
    </lineage>
</organism>
<dbReference type="PANTHER" id="PTHR22807">
    <property type="entry name" value="NOP2 YEAST -RELATED NOL1/NOP2/FMU SUN DOMAIN-CONTAINING"/>
    <property type="match status" value="1"/>
</dbReference>
<dbReference type="EMBL" id="QNRR01000007">
    <property type="protein sequence ID" value="RBP41492.1"/>
    <property type="molecule type" value="Genomic_DNA"/>
</dbReference>
<proteinExistence type="inferred from homology"/>
<keyword evidence="6 13" id="KW-0489">Methyltransferase</keyword>
<comment type="subcellular location">
    <subcellularLocation>
        <location evidence="2">Cytoplasm</location>
    </subcellularLocation>
</comment>
<evidence type="ECO:0000256" key="9">
    <source>
        <dbReference type="ARBA" id="ARBA00022884"/>
    </source>
</evidence>
<dbReference type="NCBIfam" id="TIGR00563">
    <property type="entry name" value="rsmB"/>
    <property type="match status" value="1"/>
</dbReference>
<dbReference type="InterPro" id="IPR029063">
    <property type="entry name" value="SAM-dependent_MTases_sf"/>
</dbReference>
<keyword evidence="9 13" id="KW-0694">RNA-binding</keyword>
<dbReference type="PRINTS" id="PR02008">
    <property type="entry name" value="RCMTFAMILY"/>
</dbReference>
<dbReference type="InterPro" id="IPR049560">
    <property type="entry name" value="MeTrfase_RsmB-F_NOP2_cat"/>
</dbReference>
<sequence>MSAPTPPARALALQVLLDWERGETYAQDLIERHATRHQLAHRDAALLQTLVFGVLRNISLLDSWLDELCSNKRLETKVHWLLRLGVAQLLILEMPPHAAVNETVSLADGKARGLVNAVLRRAERERTELLSFAESLPPHDRLSHPDWLIERWSKQYSEQEALKLCEWNQNPASTYIRINRLHPEPLDQAAVANLATTSNPEFFRVETPPRDWLAAGRCYVQDPSTAVACELLAPQPGDVVLDACAAPGGKTAYLAQMMGNKGRIIATDAMPRRVKRMEENFERLHVTIAETPAVDWTKATAAVFGGLQFDRILIDAPCSNTGVMRRRVDVRWRLQPWFFKEMTKTQSTILDAVAPLLKPGGSLVYSTCSLDHEENEEVVQAFLQRHPALRLKETRSTLPWRNQVDGAFAALITKSSR</sequence>
<evidence type="ECO:0000256" key="10">
    <source>
        <dbReference type="ARBA" id="ARBA00030399"/>
    </source>
</evidence>
<dbReference type="Gene3D" id="1.10.940.10">
    <property type="entry name" value="NusB-like"/>
    <property type="match status" value="1"/>
</dbReference>
<comment type="function">
    <text evidence="1">Specifically methylates the cytosine at position 967 (m5C967) of 16S rRNA.</text>
</comment>
<dbReference type="Proteomes" id="UP000253426">
    <property type="component" value="Unassembled WGS sequence"/>
</dbReference>
<evidence type="ECO:0000256" key="3">
    <source>
        <dbReference type="ARBA" id="ARBA00012140"/>
    </source>
</evidence>
<protein>
    <recommendedName>
        <fullName evidence="3">16S rRNA (cytosine(967)-C(5))-methyltransferase</fullName>
        <ecNumber evidence="3">2.1.1.176</ecNumber>
    </recommendedName>
    <alternativeName>
        <fullName evidence="10">16S rRNA m5C967 methyltransferase</fullName>
    </alternativeName>
    <alternativeName>
        <fullName evidence="11">rRNA (cytosine-C(5)-)-methyltransferase RsmB</fullName>
    </alternativeName>
</protein>
<comment type="catalytic activity">
    <reaction evidence="12">
        <text>cytidine(967) in 16S rRNA + S-adenosyl-L-methionine = 5-methylcytidine(967) in 16S rRNA + S-adenosyl-L-homocysteine + H(+)</text>
        <dbReference type="Rhea" id="RHEA:42748"/>
        <dbReference type="Rhea" id="RHEA-COMP:10219"/>
        <dbReference type="Rhea" id="RHEA-COMP:10220"/>
        <dbReference type="ChEBI" id="CHEBI:15378"/>
        <dbReference type="ChEBI" id="CHEBI:57856"/>
        <dbReference type="ChEBI" id="CHEBI:59789"/>
        <dbReference type="ChEBI" id="CHEBI:74483"/>
        <dbReference type="ChEBI" id="CHEBI:82748"/>
        <dbReference type="EC" id="2.1.1.176"/>
    </reaction>
</comment>
<dbReference type="SUPFAM" id="SSF53335">
    <property type="entry name" value="S-adenosyl-L-methionine-dependent methyltransferases"/>
    <property type="match status" value="1"/>
</dbReference>
<dbReference type="Pfam" id="PF01029">
    <property type="entry name" value="NusB"/>
    <property type="match status" value="1"/>
</dbReference>
<evidence type="ECO:0000256" key="2">
    <source>
        <dbReference type="ARBA" id="ARBA00004496"/>
    </source>
</evidence>
<dbReference type="PROSITE" id="PS51686">
    <property type="entry name" value="SAM_MT_RSMB_NOP"/>
    <property type="match status" value="1"/>
</dbReference>
<evidence type="ECO:0000256" key="11">
    <source>
        <dbReference type="ARBA" id="ARBA00031088"/>
    </source>
</evidence>
<evidence type="ECO:0000259" key="14">
    <source>
        <dbReference type="PROSITE" id="PS51686"/>
    </source>
</evidence>
<dbReference type="OrthoDB" id="9810297at2"/>
<dbReference type="Pfam" id="PF22458">
    <property type="entry name" value="RsmF-B_ferredox"/>
    <property type="match status" value="1"/>
</dbReference>
<dbReference type="Pfam" id="PF01189">
    <property type="entry name" value="Methyltr_RsmB-F"/>
    <property type="match status" value="1"/>
</dbReference>
<comment type="similarity">
    <text evidence="13">Belongs to the class I-like SAM-binding methyltransferase superfamily. RsmB/NOP family.</text>
</comment>
<keyword evidence="4" id="KW-0963">Cytoplasm</keyword>
<keyword evidence="7 13" id="KW-0808">Transferase</keyword>
<feature type="domain" description="SAM-dependent MTase RsmB/NOP-type" evidence="14">
    <location>
        <begin position="150"/>
        <end position="417"/>
    </location>
</feature>
<feature type="binding site" evidence="13">
    <location>
        <position position="268"/>
    </location>
    <ligand>
        <name>S-adenosyl-L-methionine</name>
        <dbReference type="ChEBI" id="CHEBI:59789"/>
    </ligand>
</feature>
<evidence type="ECO:0000313" key="16">
    <source>
        <dbReference type="Proteomes" id="UP000253426"/>
    </source>
</evidence>
<evidence type="ECO:0000256" key="7">
    <source>
        <dbReference type="ARBA" id="ARBA00022679"/>
    </source>
</evidence>
<feature type="binding site" evidence="13">
    <location>
        <position position="315"/>
    </location>
    <ligand>
        <name>S-adenosyl-L-methionine</name>
        <dbReference type="ChEBI" id="CHEBI:59789"/>
    </ligand>
</feature>
<comment type="caution">
    <text evidence="15">The sequence shown here is derived from an EMBL/GenBank/DDBJ whole genome shotgun (WGS) entry which is preliminary data.</text>
</comment>
<evidence type="ECO:0000256" key="6">
    <source>
        <dbReference type="ARBA" id="ARBA00022603"/>
    </source>
</evidence>
<dbReference type="InterPro" id="IPR054728">
    <property type="entry name" value="RsmB-like_ferredoxin"/>
</dbReference>
<evidence type="ECO:0000256" key="13">
    <source>
        <dbReference type="PROSITE-ProRule" id="PRU01023"/>
    </source>
</evidence>
<dbReference type="GO" id="GO:0003723">
    <property type="term" value="F:RNA binding"/>
    <property type="evidence" value="ECO:0007669"/>
    <property type="project" value="UniProtKB-UniRule"/>
</dbReference>
<keyword evidence="8 13" id="KW-0949">S-adenosyl-L-methionine</keyword>
<evidence type="ECO:0000256" key="1">
    <source>
        <dbReference type="ARBA" id="ARBA00002724"/>
    </source>
</evidence>
<accession>A0A366HG04</accession>
<dbReference type="GO" id="GO:0008649">
    <property type="term" value="F:rRNA methyltransferase activity"/>
    <property type="evidence" value="ECO:0007669"/>
    <property type="project" value="InterPro"/>
</dbReference>
<evidence type="ECO:0000313" key="15">
    <source>
        <dbReference type="EMBL" id="RBP41492.1"/>
    </source>
</evidence>
<gene>
    <name evidence="15" type="ORF">DES53_107325</name>
</gene>
<dbReference type="InterPro" id="IPR023267">
    <property type="entry name" value="RCMT"/>
</dbReference>
<dbReference type="CDD" id="cd02440">
    <property type="entry name" value="AdoMet_MTases"/>
    <property type="match status" value="1"/>
</dbReference>
<dbReference type="RefSeq" id="WP_113960115.1">
    <property type="nucleotide sequence ID" value="NZ_QNRR01000007.1"/>
</dbReference>
<dbReference type="InterPro" id="IPR004573">
    <property type="entry name" value="rRNA_ssu_MeTfrase_B"/>
</dbReference>
<dbReference type="AlphaFoldDB" id="A0A366HG04"/>
<dbReference type="Gene3D" id="3.40.50.150">
    <property type="entry name" value="Vaccinia Virus protein VP39"/>
    <property type="match status" value="1"/>
</dbReference>
<dbReference type="PANTHER" id="PTHR22807:SF61">
    <property type="entry name" value="NOL1_NOP2_SUN FAMILY PROTEIN _ ANTITERMINATION NUSB DOMAIN-CONTAINING PROTEIN"/>
    <property type="match status" value="1"/>
</dbReference>
<dbReference type="InterPro" id="IPR001678">
    <property type="entry name" value="MeTrfase_RsmB-F_NOP2_dom"/>
</dbReference>
<dbReference type="EC" id="2.1.1.176" evidence="3"/>
<dbReference type="Gene3D" id="3.30.70.1170">
    <property type="entry name" value="Sun protein, domain 3"/>
    <property type="match status" value="1"/>
</dbReference>
<feature type="active site" description="Nucleophile" evidence="13">
    <location>
        <position position="368"/>
    </location>
</feature>
<feature type="binding site" evidence="13">
    <location>
        <begin position="244"/>
        <end position="250"/>
    </location>
    <ligand>
        <name>S-adenosyl-L-methionine</name>
        <dbReference type="ChEBI" id="CHEBI:59789"/>
    </ligand>
</feature>
<name>A0A366HG04_9BACT</name>
<dbReference type="InterPro" id="IPR006027">
    <property type="entry name" value="NusB_RsmB_TIM44"/>
</dbReference>
<evidence type="ECO:0000256" key="12">
    <source>
        <dbReference type="ARBA" id="ARBA00047283"/>
    </source>
</evidence>
<reference evidence="15 16" key="1">
    <citation type="submission" date="2018-06" db="EMBL/GenBank/DDBJ databases">
        <title>Genomic Encyclopedia of Type Strains, Phase IV (KMG-IV): sequencing the most valuable type-strain genomes for metagenomic binning, comparative biology and taxonomic classification.</title>
        <authorList>
            <person name="Goeker M."/>
        </authorList>
    </citation>
    <scope>NUCLEOTIDE SEQUENCE [LARGE SCALE GENOMIC DNA]</scope>
    <source>
        <strain evidence="15 16">DSM 25532</strain>
    </source>
</reference>
<feature type="binding site" evidence="13">
    <location>
        <position position="295"/>
    </location>
    <ligand>
        <name>S-adenosyl-L-methionine</name>
        <dbReference type="ChEBI" id="CHEBI:59789"/>
    </ligand>
</feature>